<feature type="compositionally biased region" description="Polar residues" evidence="4">
    <location>
        <begin position="925"/>
        <end position="943"/>
    </location>
</feature>
<keyword evidence="3" id="KW-0807">Transducer</keyword>
<evidence type="ECO:0000256" key="3">
    <source>
        <dbReference type="PROSITE-ProRule" id="PRU00284"/>
    </source>
</evidence>
<dbReference type="OrthoDB" id="9814363at2"/>
<proteinExistence type="inferred from homology"/>
<feature type="domain" description="HAMP" evidence="7">
    <location>
        <begin position="215"/>
        <end position="267"/>
    </location>
</feature>
<dbReference type="Pfam" id="PF12729">
    <property type="entry name" value="4HB_MCP_1"/>
    <property type="match status" value="1"/>
</dbReference>
<sequence>MNWINNIKIGTKLLVGFIIIALITGIVGIVGIVSLQNLENSNTILYEKMTLPIAEVGQISTSYQRMRVIIRDMIIENSPEQIQSNTDKVAIRNQEIDEAAAAFEATIIDPEMQAVFDEFMASRKVLAQEFEKVKPLAAENRDAEAFALLADSGSYGIAANAEMDVINKLVPMKLEEAQGTEDLDEAAANAARTTLIIVTLISFLVAIVFGLILRSMISTPLKKANHMIKEMSQGHFTMRLDMNRKDEIGEMAQSMDTFSDDIQNVVIGTMNLIAEGDVSANIEVRDPQDEIAPALKHIIENIRSLIAEATMLSHAAIAGQWETRGDANRFNGGYKEIVEGFNATLDTVVDKMVWYEAIIDAVPFPIHVTDNDMKWTFMNKPFEDNMIAGNVIKDRDSARGMDCYNAGADICRTEGCGIRRLVDQGLADSFFEWCGKSNKQDTAYLKNAKGENVGFVEVVTDLTSMIRVGDYTKNEVTRLGNNLIRLSEGDLAFDLAIGEADEYTSEVSAQFNEIRNSLEEVQTSVENLINDASMLAQAGIDGRLNTRADASRHQGDFAKIVDGVNATLDAVVAPVQETSNTLKELARGNLNTGMVGNYNGDYTVIKDDMNQTISFLKRYVDEITQTLEEIGEGNLNQQINTEYLGDFQAIKTALNDITTNLSTTMSEINEAASQVESGAVQISDGGQALSQGTTEQASSIQQLNASIEEVAGETKKNAMRANEANERAQEVRGNAEVGNTQMTKMVTAMVEINDSSQNISKIIKVIDDIAFQTNILALNAAVEAARAGQHGKGFAVVAEEVRSLAARSADAAKETTVLIEGSIDKVETGTKIADETAVSLKEILSEIEKVTGLVGDIARASNDQASEIAQITQGIEQVSTVVQTNSATAEQSAAASEELSGQAEMLKQMVGAFQLKTAGNKPKRTSQPMAKNQPAARNSQPSQPKIFLDDMEMDKY</sequence>
<dbReference type="FunFam" id="1.10.287.950:FF:000001">
    <property type="entry name" value="Methyl-accepting chemotaxis sensory transducer"/>
    <property type="match status" value="1"/>
</dbReference>
<dbReference type="CDD" id="cd11386">
    <property type="entry name" value="MCP_signal"/>
    <property type="match status" value="1"/>
</dbReference>
<dbReference type="PATRIC" id="fig|52689.4.peg.3361"/>
<name>A0A0L6TVR6_9FIRM</name>
<evidence type="ECO:0000259" key="6">
    <source>
        <dbReference type="PROSITE" id="PS50111"/>
    </source>
</evidence>
<dbReference type="Pfam" id="PF00672">
    <property type="entry name" value="HAMP"/>
    <property type="match status" value="1"/>
</dbReference>
<keyword evidence="5" id="KW-0812">Transmembrane</keyword>
<evidence type="ECO:0000256" key="5">
    <source>
        <dbReference type="SAM" id="Phobius"/>
    </source>
</evidence>
<dbReference type="GO" id="GO:0007165">
    <property type="term" value="P:signal transduction"/>
    <property type="evidence" value="ECO:0007669"/>
    <property type="project" value="UniProtKB-KW"/>
</dbReference>
<dbReference type="STRING" id="52689.AKG39_18300"/>
<evidence type="ECO:0000256" key="2">
    <source>
        <dbReference type="ARBA" id="ARBA00029447"/>
    </source>
</evidence>
<dbReference type="GO" id="GO:0005886">
    <property type="term" value="C:plasma membrane"/>
    <property type="evidence" value="ECO:0007669"/>
    <property type="project" value="TreeGrafter"/>
</dbReference>
<evidence type="ECO:0008006" key="10">
    <source>
        <dbReference type="Google" id="ProtNLM"/>
    </source>
</evidence>
<keyword evidence="5" id="KW-1133">Transmembrane helix</keyword>
<evidence type="ECO:0000256" key="4">
    <source>
        <dbReference type="SAM" id="MobiDB-lite"/>
    </source>
</evidence>
<keyword evidence="9" id="KW-1185">Reference proteome</keyword>
<dbReference type="PANTHER" id="PTHR43531:SF11">
    <property type="entry name" value="METHYL-ACCEPTING CHEMOTAXIS PROTEIN 3"/>
    <property type="match status" value="1"/>
</dbReference>
<dbReference type="SMART" id="SM00304">
    <property type="entry name" value="HAMP"/>
    <property type="match status" value="4"/>
</dbReference>
<protein>
    <recommendedName>
        <fullName evidence="10">Chemotaxis protein</fullName>
    </recommendedName>
</protein>
<feature type="domain" description="HAMP" evidence="7">
    <location>
        <begin position="614"/>
        <end position="666"/>
    </location>
</feature>
<dbReference type="Gene3D" id="1.10.8.500">
    <property type="entry name" value="HAMP domain in histidine kinase"/>
    <property type="match status" value="1"/>
</dbReference>
<accession>A0A0L6TVR6</accession>
<dbReference type="InterPro" id="IPR051310">
    <property type="entry name" value="MCP_chemotaxis"/>
</dbReference>
<keyword evidence="5" id="KW-0472">Membrane</keyword>
<dbReference type="PROSITE" id="PS50111">
    <property type="entry name" value="CHEMOTAXIS_TRANSDUC_2"/>
    <property type="match status" value="1"/>
</dbReference>
<feature type="region of interest" description="Disordered" evidence="4">
    <location>
        <begin position="917"/>
        <end position="956"/>
    </location>
</feature>
<dbReference type="GO" id="GO:0006935">
    <property type="term" value="P:chemotaxis"/>
    <property type="evidence" value="ECO:0007669"/>
    <property type="project" value="UniProtKB-KW"/>
</dbReference>
<keyword evidence="1" id="KW-0145">Chemotaxis</keyword>
<dbReference type="AlphaFoldDB" id="A0A0L6TVR6"/>
<dbReference type="Pfam" id="PF18947">
    <property type="entry name" value="HAMP_2"/>
    <property type="match status" value="2"/>
</dbReference>
<dbReference type="Proteomes" id="UP000036873">
    <property type="component" value="Unassembled WGS sequence"/>
</dbReference>
<organism evidence="8 9">
    <name type="scientific">Acetobacterium bakii</name>
    <dbReference type="NCBI Taxonomy" id="52689"/>
    <lineage>
        <taxon>Bacteria</taxon>
        <taxon>Bacillati</taxon>
        <taxon>Bacillota</taxon>
        <taxon>Clostridia</taxon>
        <taxon>Eubacteriales</taxon>
        <taxon>Eubacteriaceae</taxon>
        <taxon>Acetobacterium</taxon>
    </lineage>
</organism>
<feature type="transmembrane region" description="Helical" evidence="5">
    <location>
        <begin position="12"/>
        <end position="35"/>
    </location>
</feature>
<dbReference type="CDD" id="cd19411">
    <property type="entry name" value="MCP2201-like_sensor"/>
    <property type="match status" value="1"/>
</dbReference>
<dbReference type="InterPro" id="IPR024478">
    <property type="entry name" value="HlyB_4HB_MCP"/>
</dbReference>
<dbReference type="EMBL" id="LGYO01000067">
    <property type="protein sequence ID" value="KNZ40341.1"/>
    <property type="molecule type" value="Genomic_DNA"/>
</dbReference>
<dbReference type="SMART" id="SM00283">
    <property type="entry name" value="MA"/>
    <property type="match status" value="1"/>
</dbReference>
<dbReference type="CDD" id="cd06225">
    <property type="entry name" value="HAMP"/>
    <property type="match status" value="1"/>
</dbReference>
<evidence type="ECO:0000313" key="9">
    <source>
        <dbReference type="Proteomes" id="UP000036873"/>
    </source>
</evidence>
<comment type="caution">
    <text evidence="8">The sequence shown here is derived from an EMBL/GenBank/DDBJ whole genome shotgun (WGS) entry which is preliminary data.</text>
</comment>
<feature type="domain" description="Methyl-accepting transducer" evidence="6">
    <location>
        <begin position="671"/>
        <end position="900"/>
    </location>
</feature>
<dbReference type="Gene3D" id="1.20.120.1530">
    <property type="match status" value="2"/>
</dbReference>
<evidence type="ECO:0000256" key="1">
    <source>
        <dbReference type="ARBA" id="ARBA00022500"/>
    </source>
</evidence>
<evidence type="ECO:0000259" key="7">
    <source>
        <dbReference type="PROSITE" id="PS50885"/>
    </source>
</evidence>
<dbReference type="InterPro" id="IPR003660">
    <property type="entry name" value="HAMP_dom"/>
</dbReference>
<gene>
    <name evidence="8" type="ORF">AKG39_18300</name>
</gene>
<dbReference type="SUPFAM" id="SSF158472">
    <property type="entry name" value="HAMP domain-like"/>
    <property type="match status" value="1"/>
</dbReference>
<reference evidence="9" key="1">
    <citation type="submission" date="2015-07" db="EMBL/GenBank/DDBJ databases">
        <title>Draft genome sequence of Acetobacterium bakii DSM 8293, a potential psychrophilic chemical producer through syngas fermentation.</title>
        <authorList>
            <person name="Song Y."/>
            <person name="Hwang S."/>
            <person name="Cho B.-K."/>
        </authorList>
    </citation>
    <scope>NUCLEOTIDE SEQUENCE [LARGE SCALE GENOMIC DNA]</scope>
    <source>
        <strain evidence="9">DSM 8239</strain>
    </source>
</reference>
<evidence type="ECO:0000313" key="8">
    <source>
        <dbReference type="EMBL" id="KNZ40341.1"/>
    </source>
</evidence>
<dbReference type="PANTHER" id="PTHR43531">
    <property type="entry name" value="PROTEIN ICFG"/>
    <property type="match status" value="1"/>
</dbReference>
<dbReference type="InterPro" id="IPR004089">
    <property type="entry name" value="MCPsignal_dom"/>
</dbReference>
<dbReference type="GO" id="GO:0004888">
    <property type="term" value="F:transmembrane signaling receptor activity"/>
    <property type="evidence" value="ECO:0007669"/>
    <property type="project" value="TreeGrafter"/>
</dbReference>
<dbReference type="InterPro" id="IPR047347">
    <property type="entry name" value="YvaQ-like_sensor"/>
</dbReference>
<comment type="similarity">
    <text evidence="2">Belongs to the methyl-accepting chemotaxis (MCP) protein family.</text>
</comment>
<dbReference type="RefSeq" id="WP_050741849.1">
    <property type="nucleotide sequence ID" value="NZ_LGYO01000067.1"/>
</dbReference>
<dbReference type="Gene3D" id="1.10.287.950">
    <property type="entry name" value="Methyl-accepting chemotaxis protein"/>
    <property type="match status" value="1"/>
</dbReference>
<dbReference type="Pfam" id="PF00015">
    <property type="entry name" value="MCPsignal"/>
    <property type="match status" value="1"/>
</dbReference>
<dbReference type="SUPFAM" id="SSF58104">
    <property type="entry name" value="Methyl-accepting chemotaxis protein (MCP) signaling domain"/>
    <property type="match status" value="1"/>
</dbReference>
<feature type="transmembrane region" description="Helical" evidence="5">
    <location>
        <begin position="195"/>
        <end position="213"/>
    </location>
</feature>
<dbReference type="PROSITE" id="PS50885">
    <property type="entry name" value="HAMP"/>
    <property type="match status" value="2"/>
</dbReference>